<feature type="transmembrane region" description="Helical" evidence="6">
    <location>
        <begin position="387"/>
        <end position="404"/>
    </location>
</feature>
<feature type="transmembrane region" description="Helical" evidence="6">
    <location>
        <begin position="345"/>
        <end position="366"/>
    </location>
</feature>
<evidence type="ECO:0000256" key="3">
    <source>
        <dbReference type="ARBA" id="ARBA00019539"/>
    </source>
</evidence>
<feature type="transmembrane region" description="Helical" evidence="6">
    <location>
        <begin position="922"/>
        <end position="945"/>
    </location>
</feature>
<dbReference type="GO" id="GO:0005829">
    <property type="term" value="C:cytosol"/>
    <property type="evidence" value="ECO:0007669"/>
    <property type="project" value="TreeGrafter"/>
</dbReference>
<proteinExistence type="predicted"/>
<organism evidence="7 8">
    <name type="scientific">Plenodomus tracheiphilus IPT5</name>
    <dbReference type="NCBI Taxonomy" id="1408161"/>
    <lineage>
        <taxon>Eukaryota</taxon>
        <taxon>Fungi</taxon>
        <taxon>Dikarya</taxon>
        <taxon>Ascomycota</taxon>
        <taxon>Pezizomycotina</taxon>
        <taxon>Dothideomycetes</taxon>
        <taxon>Pleosporomycetidae</taxon>
        <taxon>Pleosporales</taxon>
        <taxon>Pleosporineae</taxon>
        <taxon>Leptosphaeriaceae</taxon>
        <taxon>Plenodomus</taxon>
    </lineage>
</organism>
<comment type="function">
    <text evidence="4">Inclusion body (IB) resident protein that interacts strongly with lipid droplet (LD) proteins. Involved in LD-mediated IB clearing after protein folding stress, probably by enabling access to the IBs of an LD-stored soluble sterol derivative that acts as a chaperone in inclusion clearing.</text>
</comment>
<feature type="compositionally biased region" description="Low complexity" evidence="5">
    <location>
        <begin position="1437"/>
        <end position="1447"/>
    </location>
</feature>
<evidence type="ECO:0000256" key="2">
    <source>
        <dbReference type="ARBA" id="ARBA00018424"/>
    </source>
</evidence>
<evidence type="ECO:0000256" key="6">
    <source>
        <dbReference type="SAM" id="Phobius"/>
    </source>
</evidence>
<dbReference type="InterPro" id="IPR019412">
    <property type="entry name" value="IML2/TPR_39"/>
</dbReference>
<dbReference type="OrthoDB" id="2154985at2759"/>
<dbReference type="GO" id="GO:0005634">
    <property type="term" value="C:nucleus"/>
    <property type="evidence" value="ECO:0007669"/>
    <property type="project" value="TreeGrafter"/>
</dbReference>
<evidence type="ECO:0000256" key="4">
    <source>
        <dbReference type="ARBA" id="ARBA00043897"/>
    </source>
</evidence>
<evidence type="ECO:0000256" key="5">
    <source>
        <dbReference type="SAM" id="MobiDB-lite"/>
    </source>
</evidence>
<name>A0A6A7BMY9_9PLEO</name>
<feature type="region of interest" description="Disordered" evidence="5">
    <location>
        <begin position="189"/>
        <end position="241"/>
    </location>
</feature>
<feature type="region of interest" description="Disordered" evidence="5">
    <location>
        <begin position="1420"/>
        <end position="1447"/>
    </location>
</feature>
<dbReference type="Proteomes" id="UP000799423">
    <property type="component" value="Unassembled WGS sequence"/>
</dbReference>
<evidence type="ECO:0000313" key="7">
    <source>
        <dbReference type="EMBL" id="KAF2856157.1"/>
    </source>
</evidence>
<accession>A0A6A7BMY9</accession>
<evidence type="ECO:0000313" key="8">
    <source>
        <dbReference type="Proteomes" id="UP000799423"/>
    </source>
</evidence>
<comment type="subunit">
    <text evidence="1">Interacts with lipid droplet proteins.</text>
</comment>
<dbReference type="Pfam" id="PF10300">
    <property type="entry name" value="Iml2-TPR_39"/>
    <property type="match status" value="1"/>
</dbReference>
<feature type="transmembrane region" description="Helical" evidence="6">
    <location>
        <begin position="1545"/>
        <end position="1569"/>
    </location>
</feature>
<reference evidence="7" key="1">
    <citation type="submission" date="2020-01" db="EMBL/GenBank/DDBJ databases">
        <authorList>
            <consortium name="DOE Joint Genome Institute"/>
            <person name="Haridas S."/>
            <person name="Albert R."/>
            <person name="Binder M."/>
            <person name="Bloem J."/>
            <person name="Labutti K."/>
            <person name="Salamov A."/>
            <person name="Andreopoulos B."/>
            <person name="Baker S.E."/>
            <person name="Barry K."/>
            <person name="Bills G."/>
            <person name="Bluhm B.H."/>
            <person name="Cannon C."/>
            <person name="Castanera R."/>
            <person name="Culley D.E."/>
            <person name="Daum C."/>
            <person name="Ezra D."/>
            <person name="Gonzalez J.B."/>
            <person name="Henrissat B."/>
            <person name="Kuo A."/>
            <person name="Liang C."/>
            <person name="Lipzen A."/>
            <person name="Lutzoni F."/>
            <person name="Magnuson J."/>
            <person name="Mondo S."/>
            <person name="Nolan M."/>
            <person name="Ohm R."/>
            <person name="Pangilinan J."/>
            <person name="Park H.-J."/>
            <person name="Ramirez L."/>
            <person name="Alfaro M."/>
            <person name="Sun H."/>
            <person name="Tritt A."/>
            <person name="Yoshinaga Y."/>
            <person name="Zwiers L.-H."/>
            <person name="Turgeon B.G."/>
            <person name="Goodwin S.B."/>
            <person name="Spatafora J.W."/>
            <person name="Crous P.W."/>
            <person name="Grigoriev I.V."/>
        </authorList>
    </citation>
    <scope>NUCLEOTIDE SEQUENCE</scope>
    <source>
        <strain evidence="7">IPT5</strain>
    </source>
</reference>
<sequence>MLKVGGWLKGHNPVHTTKSLNALDEIAQTVTHIMADDVETAEANLSKGTSPFHQLGVGVCTFMRATLGFEQEIMREAANTLYQAENSAYEQQRRAGKDPNAYRSPIYPPGTEYAVCQAEAQLMSAIVGVLNESLTEAIKSFYKLRKAYLALEAVLENEKKFLKERSVSSVNSVGSKASSKAESVRLNKAGSTIGDSNPGVSAAASTTSLNRSQEAGASAASKESSRGTRQISGNNSDDDEFDFVDAEQDRTGNETPLEYTGHLNVATGQGGSIAVDTRQRKLDIESSTAPNLPPTYEKPSAAVPQAIEDFEQLTLNDLGGPEADLATFSDHPVDQFILSGSNFCFGMLLLLLSFIPPSFASLLKIVGFKGDRDRGMAMLWQATKFHNIHGAMAGVVLMGYLNGFTNFCDILPSSGEGSYPKERCVALLKYMRGRYPRSHLYLLEEARMLAVEKDLERSIKFVEDAGESQLKQLEALGWFERSLNNMYIHDYEKTAIAFQKCITLNNWSHGLYYFICGASYVEIYRRNKISDPEVAKTAAVRAETFLQLVVPNTGKKKFMARQLPFDVFVIRKIQKWEARAKEWKCDFVDAIGVSPLEEMIYFWNGYKRMRVDHLEVSLQNLAWSESAANPFWEKENLDERAILTVLRAATLRNMGRTAEAKALLEKEILPVDRTLLKGNLKDNWMAPCARYEMAANLWREADADGHPEAHMKTLDQCRDWLDEVTKWEAYDLDARIGMKITTGKETLRKFSQPHCDIHTPLSRRAPAQVVDMTTDSTGNYTVFCPRDGSKWYACTSGSQFVGCCKLSPCERGCEDGYISPALMPADAFGMLPDPTCGMEANSYTCSIRGLAFFGCCASNACASGGCPPSDVRPAFMDRDVQFHTYLNITQPLLPTISTGVVADGPPKLLPIQSGSPDNRHSIALVIIGLCIALLLALPIALGIWIGNRHRLGSSRNRPASPEWISLPTYPENAKVTDVHVRPTGPHIVSKDISRLGYRTLLVLSVTGLVTLGVSGFLTFLWFGDSDNKTWHRIMLNNWATRAVSVSALLLRTSVDFQAAVATSIIVALLLESRTGVHIPHLAGLSPARTGSAGPATLFSFVIRDVWRAAKKRARNQGWGMISGCLLLTTGILQFSSTLLLSDLKPGVLGGQGAKSQVRNGLSYRNVTQRITRDSAWTSNPPFYPSFGEYSQLLEDSEVGIDDTGVLLRTFLPYATAESRQTLRTYLGKALVLDARVSCQAPAIKWGNNTGHHRMLTGEANITRNASLLQKMTPSTFSCAIAGPNEYTLCQIGKSYPWFMGSLTSQFENSTSFGTAFLVIKGTDKKTSLSDSDKSRPNWYRDPGEEWLNVDFANSTGRGASLSLCFAPWDASVLDVQLTSTSNRTEPLIRWWGNFKTSDILNHLLPQRRATRQILEMARPHSFRGDLPPKEERPLVQSDASGSSAAGYGSNTPLPENWSIFLNGQPFITTLNSFQKAPTQSIAADPALAAIFTDAMRSTGSVAWALSSLITVLSMSNYYSQQPAFDRLDDVTVSFFTTVFFPQKTLGLMVLMWTLVAHLLLVVALIVLFIKRTRLTLLGNAWSAFLQMANSRELMGSLSDMEQKNDNAIQDEMKELGMTERRARIERKGERVEVVLI</sequence>
<feature type="compositionally biased region" description="Basic and acidic residues" evidence="5">
    <location>
        <begin position="1422"/>
        <end position="1433"/>
    </location>
</feature>
<dbReference type="PANTHER" id="PTHR31859:SF1">
    <property type="entry name" value="TETRATRICOPEPTIDE REPEAT PROTEIN 39C"/>
    <property type="match status" value="1"/>
</dbReference>
<keyword evidence="8" id="KW-1185">Reference proteome</keyword>
<feature type="compositionally biased region" description="Low complexity" evidence="5">
    <location>
        <begin position="212"/>
        <end position="222"/>
    </location>
</feature>
<dbReference type="PANTHER" id="PTHR31859">
    <property type="entry name" value="TETRATRICOPEPTIDE REPEAT PROTEIN 39 FAMILY MEMBER"/>
    <property type="match status" value="1"/>
</dbReference>
<keyword evidence="6" id="KW-0812">Transmembrane</keyword>
<evidence type="ECO:0000256" key="1">
    <source>
        <dbReference type="ARBA" id="ARBA00011408"/>
    </source>
</evidence>
<feature type="compositionally biased region" description="Polar residues" evidence="5">
    <location>
        <begin position="189"/>
        <end position="211"/>
    </location>
</feature>
<dbReference type="GO" id="GO:0005741">
    <property type="term" value="C:mitochondrial outer membrane"/>
    <property type="evidence" value="ECO:0007669"/>
    <property type="project" value="TreeGrafter"/>
</dbReference>
<keyword evidence="6" id="KW-1133">Transmembrane helix</keyword>
<gene>
    <name evidence="7" type="ORF">T440DRAFT_384667</name>
</gene>
<dbReference type="EMBL" id="MU006289">
    <property type="protein sequence ID" value="KAF2856157.1"/>
    <property type="molecule type" value="Genomic_DNA"/>
</dbReference>
<keyword evidence="6" id="KW-0472">Membrane</keyword>
<protein>
    <recommendedName>
        <fullName evidence="2">Inclusion body clearance protein IML2</fullName>
    </recommendedName>
    <alternativeName>
        <fullName evidence="3">Inclusion body clearance protein iml2</fullName>
    </alternativeName>
</protein>
<feature type="transmembrane region" description="Helical" evidence="6">
    <location>
        <begin position="1042"/>
        <end position="1070"/>
    </location>
</feature>
<feature type="transmembrane region" description="Helical" evidence="6">
    <location>
        <begin position="1000"/>
        <end position="1022"/>
    </location>
</feature>
<feature type="transmembrane region" description="Helical" evidence="6">
    <location>
        <begin position="1117"/>
        <end position="1135"/>
    </location>
</feature>